<reference evidence="1" key="1">
    <citation type="journal article" date="2010" name="Science">
        <title>Plasticity of animal genome architecture unmasked by rapid evolution of a pelagic tunicate.</title>
        <authorList>
            <person name="Denoeud F."/>
            <person name="Henriet S."/>
            <person name="Mungpakdee S."/>
            <person name="Aury J.M."/>
            <person name="Da Silva C."/>
            <person name="Brinkmann H."/>
            <person name="Mikhaleva J."/>
            <person name="Olsen L.C."/>
            <person name="Jubin C."/>
            <person name="Canestro C."/>
            <person name="Bouquet J.M."/>
            <person name="Danks G."/>
            <person name="Poulain J."/>
            <person name="Campsteijn C."/>
            <person name="Adamski M."/>
            <person name="Cross I."/>
            <person name="Yadetie F."/>
            <person name="Muffato M."/>
            <person name="Louis A."/>
            <person name="Butcher S."/>
            <person name="Tsagkogeorga G."/>
            <person name="Konrad A."/>
            <person name="Singh S."/>
            <person name="Jensen M.F."/>
            <person name="Cong E.H."/>
            <person name="Eikeseth-Otteraa H."/>
            <person name="Noel B."/>
            <person name="Anthouard V."/>
            <person name="Porcel B.M."/>
            <person name="Kachouri-Lafond R."/>
            <person name="Nishino A."/>
            <person name="Ugolini M."/>
            <person name="Chourrout P."/>
            <person name="Nishida H."/>
            <person name="Aasland R."/>
            <person name="Huzurbazar S."/>
            <person name="Westhof E."/>
            <person name="Delsuc F."/>
            <person name="Lehrach H."/>
            <person name="Reinhardt R."/>
            <person name="Weissenbach J."/>
            <person name="Roy S.W."/>
            <person name="Artiguenave F."/>
            <person name="Postlethwait J.H."/>
            <person name="Manak J.R."/>
            <person name="Thompson E.M."/>
            <person name="Jaillon O."/>
            <person name="Du Pasquier L."/>
            <person name="Boudinot P."/>
            <person name="Liberles D.A."/>
            <person name="Volff J.N."/>
            <person name="Philippe H."/>
            <person name="Lenhard B."/>
            <person name="Roest Crollius H."/>
            <person name="Wincker P."/>
            <person name="Chourrout D."/>
        </authorList>
    </citation>
    <scope>NUCLEOTIDE SEQUENCE [LARGE SCALE GENOMIC DNA]</scope>
</reference>
<gene>
    <name evidence="1" type="ORF">GSOID_T00024887001</name>
</gene>
<organism evidence="1">
    <name type="scientific">Oikopleura dioica</name>
    <name type="common">Tunicate</name>
    <dbReference type="NCBI Taxonomy" id="34765"/>
    <lineage>
        <taxon>Eukaryota</taxon>
        <taxon>Metazoa</taxon>
        <taxon>Chordata</taxon>
        <taxon>Tunicata</taxon>
        <taxon>Appendicularia</taxon>
        <taxon>Copelata</taxon>
        <taxon>Oikopleuridae</taxon>
        <taxon>Oikopleura</taxon>
    </lineage>
</organism>
<dbReference type="EMBL" id="FN654552">
    <property type="protein sequence ID" value="CBY34850.1"/>
    <property type="molecule type" value="Genomic_DNA"/>
</dbReference>
<proteinExistence type="predicted"/>
<name>E4YH76_OIKDI</name>
<evidence type="ECO:0000313" key="1">
    <source>
        <dbReference type="EMBL" id="CBY34850.1"/>
    </source>
</evidence>
<dbReference type="Proteomes" id="UP000011014">
    <property type="component" value="Unassembled WGS sequence"/>
</dbReference>
<dbReference type="AlphaFoldDB" id="E4YH76"/>
<protein>
    <submittedName>
        <fullName evidence="1">Uncharacterized protein</fullName>
    </submittedName>
</protein>
<sequence length="265" mass="30436">MSVKWHQNFDFSNFHRIFDILSCIIELNAALKPANPKALQFDDVLDWKDELEEKGHLRDEGKIKTIVLFMTTRGSSCCKTPITQAERARIPELDFVSLLIGENDPPKEWQEAFKFIPETDEERLDRLLNIPSSTLSSQIVNEPLLQTRKKRSTEIVAQDSERLKRSGQIVAQKNKEIHKEDEVAQYFLKVENFNTTFEYRMAQVTELICHAKETETRYFSIRACDKAGNCGLPSPLAPVRVTLYYNSSLKNLVGLINSLPRTCPT</sequence>
<accession>E4YH76</accession>